<gene>
    <name evidence="1" type="ORF">ORPV_755</name>
</gene>
<organism evidence="1">
    <name type="scientific">Orpheovirus IHUMI-LCC2</name>
    <dbReference type="NCBI Taxonomy" id="2023057"/>
    <lineage>
        <taxon>Viruses</taxon>
        <taxon>Varidnaviria</taxon>
        <taxon>Bamfordvirae</taxon>
        <taxon>Nucleocytoviricota</taxon>
        <taxon>Megaviricetes</taxon>
        <taxon>Pimascovirales</taxon>
        <taxon>Ocovirineae</taxon>
        <taxon>Orpheoviridae</taxon>
        <taxon>Alphaorpheovirus</taxon>
        <taxon>Alphaorpheovirus massiliense</taxon>
    </lineage>
</organism>
<protein>
    <recommendedName>
        <fullName evidence="3">F-box domain-containing protein</fullName>
    </recommendedName>
</protein>
<accession>A0A2I2L5C5</accession>
<dbReference type="RefSeq" id="YP_009448961.1">
    <property type="nucleotide sequence ID" value="NC_036594.1"/>
</dbReference>
<evidence type="ECO:0000313" key="2">
    <source>
        <dbReference type="Proteomes" id="UP000236316"/>
    </source>
</evidence>
<dbReference type="Proteomes" id="UP000236316">
    <property type="component" value="Segment"/>
</dbReference>
<sequence>MSILDLPDDIILHHLLHEDLDVYISLYRLCKRMNLLANKLGKDHYVYEQNIEGSDFRRIYTNNKKTNEICKIISILKYESYLEDGLLGTICNFFNCEDDHIHHYRHDYITITKNIETWCKKSFKLKYDYMTYYNTERDIRREIRMKNTYIKIGRHIQYDKVGNIVEEINYNNNGKLHGRTILPRTKWNDVSKTMIKVRIEADYINGILNGTYKIYNYENDILIEEGSDDAELFVVV</sequence>
<dbReference type="CDD" id="cd09917">
    <property type="entry name" value="F-box_SF"/>
    <property type="match status" value="1"/>
</dbReference>
<evidence type="ECO:0008006" key="3">
    <source>
        <dbReference type="Google" id="ProtNLM"/>
    </source>
</evidence>
<dbReference type="EMBL" id="LT906555">
    <property type="protein sequence ID" value="SNW62659.1"/>
    <property type="molecule type" value="Genomic_DNA"/>
</dbReference>
<keyword evidence="2" id="KW-1185">Reference proteome</keyword>
<dbReference type="GeneID" id="35382578"/>
<dbReference type="KEGG" id="vg:35382578"/>
<evidence type="ECO:0000313" key="1">
    <source>
        <dbReference type="EMBL" id="SNW62659.1"/>
    </source>
</evidence>
<reference evidence="1" key="1">
    <citation type="submission" date="2017-08" db="EMBL/GenBank/DDBJ databases">
        <authorList>
            <consortium name="Urmite Genomes"/>
        </authorList>
    </citation>
    <scope>NUCLEOTIDE SEQUENCE [LARGE SCALE GENOMIC DNA]</scope>
    <source>
        <strain evidence="1">IHUMI-LCC2</strain>
    </source>
</reference>
<proteinExistence type="predicted"/>
<name>A0A2I2L5C5_9VIRU</name>